<evidence type="ECO:0000256" key="2">
    <source>
        <dbReference type="ARBA" id="ARBA00022676"/>
    </source>
</evidence>
<dbReference type="Proteomes" id="UP000271162">
    <property type="component" value="Unassembled WGS sequence"/>
</dbReference>
<evidence type="ECO:0000256" key="3">
    <source>
        <dbReference type="ARBA" id="ARBA00022679"/>
    </source>
</evidence>
<name>A0A0N4XVW3_NIPBR</name>
<evidence type="ECO:0000313" key="7">
    <source>
        <dbReference type="Proteomes" id="UP000271162"/>
    </source>
</evidence>
<evidence type="ECO:0000256" key="5">
    <source>
        <dbReference type="ARBA" id="ARBA00023180"/>
    </source>
</evidence>
<evidence type="ECO:0000256" key="4">
    <source>
        <dbReference type="ARBA" id="ARBA00023136"/>
    </source>
</evidence>
<evidence type="ECO:0000256" key="1">
    <source>
        <dbReference type="ARBA" id="ARBA00004606"/>
    </source>
</evidence>
<keyword evidence="3" id="KW-0808">Transferase</keyword>
<dbReference type="InterPro" id="IPR003406">
    <property type="entry name" value="Glyco_trans_14"/>
</dbReference>
<dbReference type="EMBL" id="UYSL01019846">
    <property type="protein sequence ID" value="VDL70561.1"/>
    <property type="molecule type" value="Genomic_DNA"/>
</dbReference>
<organism evidence="8">
    <name type="scientific">Nippostrongylus brasiliensis</name>
    <name type="common">Rat hookworm</name>
    <dbReference type="NCBI Taxonomy" id="27835"/>
    <lineage>
        <taxon>Eukaryota</taxon>
        <taxon>Metazoa</taxon>
        <taxon>Ecdysozoa</taxon>
        <taxon>Nematoda</taxon>
        <taxon>Chromadorea</taxon>
        <taxon>Rhabditida</taxon>
        <taxon>Rhabditina</taxon>
        <taxon>Rhabditomorpha</taxon>
        <taxon>Strongyloidea</taxon>
        <taxon>Heligmosomidae</taxon>
        <taxon>Nippostrongylus</taxon>
    </lineage>
</organism>
<sequence length="240" mass="27336">MKQLTSCIPNTFLTTEEYDVDSAGHFMHHAFYNCMRLLTKEKGWGYILLQQNHDIAIKSTYEMVEIYKLLGGANDVEITPCPASRWNHSMKWDARSLKLFVNESATSPSQLNATITFAKGSTSGSLSREAVDWLVNTSLQISDGLDMPGRFTSECLLQSKKNTDYISRMAHWVYGGPDKCRSRRVRKSVCILGIEDFQLLSKYPNLMANKVSVFSWRCCFPQKQKRCVSILRENLQIVGL</sequence>
<gene>
    <name evidence="6" type="ORF">NBR_LOCUS6972</name>
</gene>
<reference evidence="6 7" key="2">
    <citation type="submission" date="2018-11" db="EMBL/GenBank/DDBJ databases">
        <authorList>
            <consortium name="Pathogen Informatics"/>
        </authorList>
    </citation>
    <scope>NUCLEOTIDE SEQUENCE [LARGE SCALE GENOMIC DNA]</scope>
</reference>
<proteinExistence type="predicted"/>
<dbReference type="GO" id="GO:0016757">
    <property type="term" value="F:glycosyltransferase activity"/>
    <property type="evidence" value="ECO:0007669"/>
    <property type="project" value="UniProtKB-KW"/>
</dbReference>
<keyword evidence="4" id="KW-0472">Membrane</keyword>
<keyword evidence="2" id="KW-0328">Glycosyltransferase</keyword>
<keyword evidence="5" id="KW-0325">Glycoprotein</keyword>
<dbReference type="Pfam" id="PF02485">
    <property type="entry name" value="Branch"/>
    <property type="match status" value="1"/>
</dbReference>
<dbReference type="WBParaSite" id="NBR_0000697101-mRNA-1">
    <property type="protein sequence ID" value="NBR_0000697101-mRNA-1"/>
    <property type="gene ID" value="NBR_0000697101"/>
</dbReference>
<reference evidence="8" key="1">
    <citation type="submission" date="2017-02" db="UniProtKB">
        <authorList>
            <consortium name="WormBaseParasite"/>
        </authorList>
    </citation>
    <scope>IDENTIFICATION</scope>
</reference>
<dbReference type="GO" id="GO:0016020">
    <property type="term" value="C:membrane"/>
    <property type="evidence" value="ECO:0007669"/>
    <property type="project" value="UniProtKB-SubCell"/>
</dbReference>
<accession>A0A0N4XVW3</accession>
<dbReference type="AlphaFoldDB" id="A0A0N4XVW3"/>
<evidence type="ECO:0000313" key="8">
    <source>
        <dbReference type="WBParaSite" id="NBR_0000697101-mRNA-1"/>
    </source>
</evidence>
<dbReference type="OMA" id="HDICIMG"/>
<dbReference type="PANTHER" id="PTHR46671">
    <property type="entry name" value="PROTEIN CBG11221"/>
    <property type="match status" value="1"/>
</dbReference>
<evidence type="ECO:0000313" key="6">
    <source>
        <dbReference type="EMBL" id="VDL70561.1"/>
    </source>
</evidence>
<dbReference type="STRING" id="27835.A0A0N4XVW3"/>
<protein>
    <submittedName>
        <fullName evidence="8">Beta-lactamase domain-containing protein</fullName>
    </submittedName>
</protein>
<dbReference type="PANTHER" id="PTHR46671:SF7">
    <property type="entry name" value="CORE-2_I-BRANCHING ENZYME"/>
    <property type="match status" value="1"/>
</dbReference>
<comment type="subcellular location">
    <subcellularLocation>
        <location evidence="1">Membrane</location>
        <topology evidence="1">Single-pass type II membrane protein</topology>
    </subcellularLocation>
</comment>
<keyword evidence="7" id="KW-1185">Reference proteome</keyword>